<dbReference type="Gene3D" id="3.40.630.30">
    <property type="match status" value="1"/>
</dbReference>
<dbReference type="PROSITE" id="PS51186">
    <property type="entry name" value="GNAT"/>
    <property type="match status" value="1"/>
</dbReference>
<dbReference type="Pfam" id="PF00583">
    <property type="entry name" value="Acetyltransf_1"/>
    <property type="match status" value="1"/>
</dbReference>
<evidence type="ECO:0000313" key="3">
    <source>
        <dbReference type="Proteomes" id="UP001055057"/>
    </source>
</evidence>
<accession>A0ABQ4TX35</accession>
<dbReference type="NCBIfam" id="TIGR04045">
    <property type="entry name" value="MSMEG_0567_GNAT"/>
    <property type="match status" value="1"/>
</dbReference>
<dbReference type="InterPro" id="IPR000182">
    <property type="entry name" value="GNAT_dom"/>
</dbReference>
<evidence type="ECO:0000259" key="1">
    <source>
        <dbReference type="PROSITE" id="PS51186"/>
    </source>
</evidence>
<name>A0ABQ4TX35_9HYPH</name>
<comment type="caution">
    <text evidence="2">The sequence shown here is derived from an EMBL/GenBank/DDBJ whole genome shotgun (WGS) entry which is preliminary data.</text>
</comment>
<organism evidence="2 3">
    <name type="scientific">Methylobacterium trifolii</name>
    <dbReference type="NCBI Taxonomy" id="1003092"/>
    <lineage>
        <taxon>Bacteria</taxon>
        <taxon>Pseudomonadati</taxon>
        <taxon>Pseudomonadota</taxon>
        <taxon>Alphaproteobacteria</taxon>
        <taxon>Hyphomicrobiales</taxon>
        <taxon>Methylobacteriaceae</taxon>
        <taxon>Methylobacterium</taxon>
    </lineage>
</organism>
<dbReference type="Proteomes" id="UP001055057">
    <property type="component" value="Unassembled WGS sequence"/>
</dbReference>
<dbReference type="EMBL" id="BPRB01000069">
    <property type="protein sequence ID" value="GJE59247.1"/>
    <property type="molecule type" value="Genomic_DNA"/>
</dbReference>
<reference evidence="2" key="2">
    <citation type="submission" date="2021-08" db="EMBL/GenBank/DDBJ databases">
        <authorList>
            <person name="Tani A."/>
            <person name="Ola A."/>
            <person name="Ogura Y."/>
            <person name="Katsura K."/>
            <person name="Hayashi T."/>
        </authorList>
    </citation>
    <scope>NUCLEOTIDE SEQUENCE</scope>
    <source>
        <strain evidence="2">DSM 23632</strain>
    </source>
</reference>
<protein>
    <recommendedName>
        <fullName evidence="1">N-acetyltransferase domain-containing protein</fullName>
    </recommendedName>
</protein>
<dbReference type="InterPro" id="IPR024035">
    <property type="entry name" value="MSMEG_0567_GNAT"/>
</dbReference>
<feature type="domain" description="N-acetyltransferase" evidence="1">
    <location>
        <begin position="15"/>
        <end position="161"/>
    </location>
</feature>
<dbReference type="SUPFAM" id="SSF55729">
    <property type="entry name" value="Acyl-CoA N-acyltransferases (Nat)"/>
    <property type="match status" value="1"/>
</dbReference>
<evidence type="ECO:0000313" key="2">
    <source>
        <dbReference type="EMBL" id="GJE59247.1"/>
    </source>
</evidence>
<dbReference type="InterPro" id="IPR016181">
    <property type="entry name" value="Acyl_CoA_acyltransferase"/>
</dbReference>
<dbReference type="RefSeq" id="WP_238181833.1">
    <property type="nucleotide sequence ID" value="NZ_BPRB01000069.1"/>
</dbReference>
<sequence length="182" mass="20023">MFEPVPPYRSSLFRVKFASAPWERRACAALRRRVFCDEQGIFSDGDRDAVDEHAIPICAISTLGGDPDAVVGTVRIHRSPGVPGEWWGSRLAVDTTCRRVGALGAGLIRVAVSSARARGCTRFLAHVQSGNAALFEALHWESLGEIARHGRPHRLMRADLRHYPPMHDAEHGLVTLPRRAAS</sequence>
<proteinExistence type="predicted"/>
<keyword evidence="3" id="KW-1185">Reference proteome</keyword>
<gene>
    <name evidence="2" type="ORF">MPOCJGCO_1335</name>
</gene>
<dbReference type="CDD" id="cd04301">
    <property type="entry name" value="NAT_SF"/>
    <property type="match status" value="1"/>
</dbReference>
<reference evidence="2" key="1">
    <citation type="journal article" date="2021" name="Front. Microbiol.">
        <title>Comprehensive Comparative Genomics and Phenotyping of Methylobacterium Species.</title>
        <authorList>
            <person name="Alessa O."/>
            <person name="Ogura Y."/>
            <person name="Fujitani Y."/>
            <person name="Takami H."/>
            <person name="Hayashi T."/>
            <person name="Sahin N."/>
            <person name="Tani A."/>
        </authorList>
    </citation>
    <scope>NUCLEOTIDE SEQUENCE</scope>
    <source>
        <strain evidence="2">DSM 23632</strain>
    </source>
</reference>